<keyword evidence="1" id="KW-0472">Membrane</keyword>
<dbReference type="InterPro" id="IPR007658">
    <property type="entry name" value="DUF594"/>
</dbReference>
<evidence type="ECO:0000313" key="4">
    <source>
        <dbReference type="Proteomes" id="UP000236630"/>
    </source>
</evidence>
<dbReference type="Pfam" id="PF13968">
    <property type="entry name" value="DUF4220"/>
    <property type="match status" value="1"/>
</dbReference>
<keyword evidence="1" id="KW-1133">Transmembrane helix</keyword>
<evidence type="ECO:0000313" key="3">
    <source>
        <dbReference type="EMBL" id="GAY67308.1"/>
    </source>
</evidence>
<dbReference type="InterPro" id="IPR025315">
    <property type="entry name" value="DUF4220"/>
</dbReference>
<evidence type="ECO:0000256" key="1">
    <source>
        <dbReference type="SAM" id="Phobius"/>
    </source>
</evidence>
<dbReference type="STRING" id="55188.A0A2H5QRR3"/>
<keyword evidence="4" id="KW-1185">Reference proteome</keyword>
<reference evidence="3 4" key="1">
    <citation type="journal article" date="2017" name="Front. Genet.">
        <title>Draft sequencing of the heterozygous diploid genome of Satsuma (Citrus unshiu Marc.) using a hybrid assembly approach.</title>
        <authorList>
            <person name="Shimizu T."/>
            <person name="Tanizawa Y."/>
            <person name="Mochizuki T."/>
            <person name="Nagasaki H."/>
            <person name="Yoshioka T."/>
            <person name="Toyoda A."/>
            <person name="Fujiyama A."/>
            <person name="Kaminuma E."/>
            <person name="Nakamura Y."/>
        </authorList>
    </citation>
    <scope>NUCLEOTIDE SEQUENCE [LARGE SCALE GENOMIC DNA]</scope>
    <source>
        <strain evidence="4">cv. Miyagawa wase</strain>
    </source>
</reference>
<feature type="transmembrane region" description="Helical" evidence="1">
    <location>
        <begin position="629"/>
        <end position="650"/>
    </location>
</feature>
<feature type="transmembrane region" description="Helical" evidence="1">
    <location>
        <begin position="237"/>
        <end position="262"/>
    </location>
</feature>
<dbReference type="Proteomes" id="UP000236630">
    <property type="component" value="Unassembled WGS sequence"/>
</dbReference>
<comment type="caution">
    <text evidence="3">The sequence shown here is derived from an EMBL/GenBank/DDBJ whole genome shotgun (WGS) entry which is preliminary data.</text>
</comment>
<dbReference type="PANTHER" id="PTHR31325">
    <property type="entry name" value="OS01G0798800 PROTEIN-RELATED"/>
    <property type="match status" value="1"/>
</dbReference>
<name>A0A2H5QRR3_CITUN</name>
<dbReference type="Pfam" id="PF04578">
    <property type="entry name" value="DUF594"/>
    <property type="match status" value="1"/>
</dbReference>
<feature type="transmembrane region" description="Helical" evidence="1">
    <location>
        <begin position="152"/>
        <end position="173"/>
    </location>
</feature>
<feature type="transmembrane region" description="Helical" evidence="1">
    <location>
        <begin position="121"/>
        <end position="140"/>
    </location>
</feature>
<feature type="transmembrane region" description="Helical" evidence="1">
    <location>
        <begin position="436"/>
        <end position="457"/>
    </location>
</feature>
<feature type="transmembrane region" description="Helical" evidence="1">
    <location>
        <begin position="405"/>
        <end position="424"/>
    </location>
</feature>
<keyword evidence="1" id="KW-0812">Transmembrane</keyword>
<evidence type="ECO:0000259" key="2">
    <source>
        <dbReference type="Pfam" id="PF13968"/>
    </source>
</evidence>
<proteinExistence type="predicted"/>
<dbReference type="EMBL" id="BDQV01000686">
    <property type="protein sequence ID" value="GAY67308.1"/>
    <property type="molecule type" value="Genomic_DNA"/>
</dbReference>
<organism evidence="3 4">
    <name type="scientific">Citrus unshiu</name>
    <name type="common">Satsuma mandarin</name>
    <name type="synonym">Citrus nobilis var. unshiu</name>
    <dbReference type="NCBI Taxonomy" id="55188"/>
    <lineage>
        <taxon>Eukaryota</taxon>
        <taxon>Viridiplantae</taxon>
        <taxon>Streptophyta</taxon>
        <taxon>Embryophyta</taxon>
        <taxon>Tracheophyta</taxon>
        <taxon>Spermatophyta</taxon>
        <taxon>Magnoliopsida</taxon>
        <taxon>eudicotyledons</taxon>
        <taxon>Gunneridae</taxon>
        <taxon>Pentapetalae</taxon>
        <taxon>rosids</taxon>
        <taxon>malvids</taxon>
        <taxon>Sapindales</taxon>
        <taxon>Rutaceae</taxon>
        <taxon>Aurantioideae</taxon>
        <taxon>Citrus</taxon>
    </lineage>
</organism>
<accession>A0A2H5QRR3</accession>
<gene>
    <name evidence="3" type="ORF">CUMW_255490</name>
</gene>
<dbReference type="AlphaFoldDB" id="A0A2H5QRR3"/>
<protein>
    <recommendedName>
        <fullName evidence="2">DUF4220 domain-containing protein</fullName>
    </recommendedName>
</protein>
<feature type="domain" description="DUF4220" evidence="2">
    <location>
        <begin position="155"/>
        <end position="500"/>
    </location>
</feature>
<sequence length="798" mass="91114">MDHSVPDDLSSPGIGIILKVSRCICCNYLRQPVELLLIWVLGSARKGVDGGGNGGKLKLTVSGGPVISCCTDTVHDGLVRTQTSAFSQVQTAVGSLILARKRMMMEVIPQRLKDLWKEWELRALVFLSLASQISLILMGNRRKCNPKIMIKVPVWCAYLLADAVATMALGVLLNNLGEIYEKKGSVDDANNEVTAFWAPFFLLHLGGPDTITAYSVEDNELYLRHAFQLGVQTVTTLYIFLTAWNGSRLSFLTIPMIVIGFIKYGERTCTLWLASRDQLRDSMLTDPDPGPNYPKFMNEYCLKDAEGFYVEPKEVKDKVEITIPHREADSTSDASNLIIAHRFFQTFKRLFADLILSFQDRDISQSLFQEMSQEDAFNVIAIELGLMYDMLYTKASVIYTPCGHVCRLITIMLTCIVLGIFSFTDKQHYSKVNISITYLLLGVAIFLELYAAYALLLSDQSNVWFIQQKKSKYLKAINCMESVVKPPRWSSSMGQYSLTHVCLKEKPCYKILRCSFISELWEKHRYKNYKELPRYLQKSIFKYVKKRCDQLKENIGSNVSLRDLCNKRGSIALVKYNKHLSLDWSIKDVEFDQSIVIWHIATELCYYSRSWGNISGDFNRKMGKLLSRYMMFLLLLYPSLLPAGIGLIRFRDTLSEGKNFWEERMSIFCTSQTHATKACDRRKERRIQACKMLLKVKTQVLPIKVKGDRSKSVLFDACRVASALNEISDSKSRWKMVRDVWLEMLTYAASQSRGSEHARQLKRGGELLTHVWLLMAHFGMTDQFQISQGHARAKLDVK</sequence>